<reference evidence="1" key="1">
    <citation type="submission" date="2020-04" db="EMBL/GenBank/DDBJ databases">
        <title>Hybrid Assembly of Korean Phytophthora infestans isolates.</title>
        <authorList>
            <person name="Prokchorchik M."/>
            <person name="Lee Y."/>
            <person name="Seo J."/>
            <person name="Cho J.-H."/>
            <person name="Park Y.-E."/>
            <person name="Jang D.-C."/>
            <person name="Im J.-S."/>
            <person name="Choi J.-G."/>
            <person name="Park H.-J."/>
            <person name="Lee G.-B."/>
            <person name="Lee Y.-G."/>
            <person name="Hong S.-Y."/>
            <person name="Cho K."/>
            <person name="Sohn K.H."/>
        </authorList>
    </citation>
    <scope>NUCLEOTIDE SEQUENCE</scope>
    <source>
        <strain evidence="1">KR_1_A1</strain>
    </source>
</reference>
<dbReference type="Proteomes" id="UP000602510">
    <property type="component" value="Unassembled WGS sequence"/>
</dbReference>
<dbReference type="AlphaFoldDB" id="A0A833RYG5"/>
<name>A0A833RYG5_PHYIN</name>
<proteinExistence type="predicted"/>
<gene>
    <name evidence="1" type="ORF">GN244_ATG19608</name>
</gene>
<keyword evidence="2" id="KW-1185">Reference proteome</keyword>
<accession>A0A833RYG5</accession>
<comment type="caution">
    <text evidence="1">The sequence shown here is derived from an EMBL/GenBank/DDBJ whole genome shotgun (WGS) entry which is preliminary data.</text>
</comment>
<protein>
    <submittedName>
        <fullName evidence="1">Uncharacterized protein</fullName>
    </submittedName>
</protein>
<evidence type="ECO:0000313" key="2">
    <source>
        <dbReference type="Proteomes" id="UP000602510"/>
    </source>
</evidence>
<evidence type="ECO:0000313" key="1">
    <source>
        <dbReference type="EMBL" id="KAF4028696.1"/>
    </source>
</evidence>
<organism evidence="1 2">
    <name type="scientific">Phytophthora infestans</name>
    <name type="common">Potato late blight agent</name>
    <name type="synonym">Botrytis infestans</name>
    <dbReference type="NCBI Taxonomy" id="4787"/>
    <lineage>
        <taxon>Eukaryota</taxon>
        <taxon>Sar</taxon>
        <taxon>Stramenopiles</taxon>
        <taxon>Oomycota</taxon>
        <taxon>Peronosporomycetes</taxon>
        <taxon>Peronosporales</taxon>
        <taxon>Peronosporaceae</taxon>
        <taxon>Phytophthora</taxon>
    </lineage>
</organism>
<dbReference type="EMBL" id="WSZM01000983">
    <property type="protein sequence ID" value="KAF4028696.1"/>
    <property type="molecule type" value="Genomic_DNA"/>
</dbReference>
<sequence>MLSVIENKTLCEPFGVPPATLSRVLANAEAAPCASLKVLPDASIRFPSMNSKWSGQDSRKLESH</sequence>